<reference evidence="3" key="1">
    <citation type="submission" date="2012-02" db="EMBL/GenBank/DDBJ databases">
        <title>The complete genome of Echinicola vietnamensis DSM 17526.</title>
        <authorList>
            <person name="Lucas S."/>
            <person name="Copeland A."/>
            <person name="Lapidus A."/>
            <person name="Glavina del Rio T."/>
            <person name="Dalin E."/>
            <person name="Tice H."/>
            <person name="Bruce D."/>
            <person name="Goodwin L."/>
            <person name="Pitluck S."/>
            <person name="Peters L."/>
            <person name="Ovchinnikova G."/>
            <person name="Teshima H."/>
            <person name="Kyrpides N."/>
            <person name="Mavromatis K."/>
            <person name="Ivanova N."/>
            <person name="Brettin T."/>
            <person name="Detter J.C."/>
            <person name="Han C."/>
            <person name="Larimer F."/>
            <person name="Land M."/>
            <person name="Hauser L."/>
            <person name="Markowitz V."/>
            <person name="Cheng J.-F."/>
            <person name="Hugenholtz P."/>
            <person name="Woyke T."/>
            <person name="Wu D."/>
            <person name="Brambilla E."/>
            <person name="Klenk H.-P."/>
            <person name="Eisen J.A."/>
        </authorList>
    </citation>
    <scope>NUCLEOTIDE SEQUENCE [LARGE SCALE GENOMIC DNA]</scope>
    <source>
        <strain evidence="3">DSM 17526 / LMG 23754 / KMM 6221</strain>
    </source>
</reference>
<dbReference type="AlphaFoldDB" id="L0G0F2"/>
<dbReference type="HOGENOM" id="CLU_2787191_0_0_10"/>
<keyword evidence="3" id="KW-1185">Reference proteome</keyword>
<evidence type="ECO:0000313" key="2">
    <source>
        <dbReference type="EMBL" id="AGA78486.1"/>
    </source>
</evidence>
<name>L0G0F2_ECHVK</name>
<dbReference type="RefSeq" id="WP_015266044.1">
    <property type="nucleotide sequence ID" value="NC_019904.1"/>
</dbReference>
<evidence type="ECO:0008006" key="4">
    <source>
        <dbReference type="Google" id="ProtNLM"/>
    </source>
</evidence>
<organism evidence="2 3">
    <name type="scientific">Echinicola vietnamensis (strain DSM 17526 / LMG 23754 / KMM 6221)</name>
    <dbReference type="NCBI Taxonomy" id="926556"/>
    <lineage>
        <taxon>Bacteria</taxon>
        <taxon>Pseudomonadati</taxon>
        <taxon>Bacteroidota</taxon>
        <taxon>Cytophagia</taxon>
        <taxon>Cytophagales</taxon>
        <taxon>Cyclobacteriaceae</taxon>
        <taxon>Echinicola</taxon>
    </lineage>
</organism>
<protein>
    <recommendedName>
        <fullName evidence="4">Class IIb bacteriocin, lactobin A/cerein 7B family</fullName>
    </recommendedName>
</protein>
<feature type="transmembrane region" description="Helical" evidence="1">
    <location>
        <begin position="46"/>
        <end position="67"/>
    </location>
</feature>
<proteinExistence type="predicted"/>
<evidence type="ECO:0000313" key="3">
    <source>
        <dbReference type="Proteomes" id="UP000010796"/>
    </source>
</evidence>
<keyword evidence="1" id="KW-1133">Transmembrane helix</keyword>
<evidence type="ECO:0000256" key="1">
    <source>
        <dbReference type="SAM" id="Phobius"/>
    </source>
</evidence>
<feature type="transmembrane region" description="Helical" evidence="1">
    <location>
        <begin position="21"/>
        <end position="40"/>
    </location>
</feature>
<accession>L0G0F2</accession>
<dbReference type="Proteomes" id="UP000010796">
    <property type="component" value="Chromosome"/>
</dbReference>
<gene>
    <name evidence="2" type="ordered locus">Echvi_2236</name>
</gene>
<dbReference type="KEGG" id="evi:Echvi_2236"/>
<keyword evidence="1" id="KW-0472">Membrane</keyword>
<dbReference type="EMBL" id="CP003346">
    <property type="protein sequence ID" value="AGA78486.1"/>
    <property type="molecule type" value="Genomic_DNA"/>
</dbReference>
<keyword evidence="1" id="KW-0812">Transmembrane</keyword>
<sequence>MKELSFERMERIKGGNRCSNYDNGLATFGMIVGAVGLTMATGGAGLLVAGLGFASSFASVMSCNGVYL</sequence>